<feature type="transmembrane region" description="Helical" evidence="1">
    <location>
        <begin position="455"/>
        <end position="474"/>
    </location>
</feature>
<feature type="transmembrane region" description="Helical" evidence="1">
    <location>
        <begin position="15"/>
        <end position="36"/>
    </location>
</feature>
<keyword evidence="1" id="KW-0472">Membrane</keyword>
<keyword evidence="3" id="KW-1185">Reference proteome</keyword>
<evidence type="ECO:0000313" key="2">
    <source>
        <dbReference type="EMBL" id="RDI34121.1"/>
    </source>
</evidence>
<organism evidence="2 3">
    <name type="scientific">Gluconacetobacter liquefaciens</name>
    <name type="common">Acetobacter liquefaciens</name>
    <dbReference type="NCBI Taxonomy" id="89584"/>
    <lineage>
        <taxon>Bacteria</taxon>
        <taxon>Pseudomonadati</taxon>
        <taxon>Pseudomonadota</taxon>
        <taxon>Alphaproteobacteria</taxon>
        <taxon>Acetobacterales</taxon>
        <taxon>Acetobacteraceae</taxon>
        <taxon>Gluconacetobacter</taxon>
    </lineage>
</organism>
<dbReference type="Pfam" id="PF03929">
    <property type="entry name" value="PepSY_TM"/>
    <property type="match status" value="1"/>
</dbReference>
<accession>A0A370FZX0</accession>
<feature type="transmembrane region" description="Helical" evidence="1">
    <location>
        <begin position="407"/>
        <end position="425"/>
    </location>
</feature>
<keyword evidence="1" id="KW-1133">Transmembrane helix</keyword>
<feature type="transmembrane region" description="Helical" evidence="1">
    <location>
        <begin position="375"/>
        <end position="395"/>
    </location>
</feature>
<reference evidence="2 3" key="1">
    <citation type="submission" date="2018-07" db="EMBL/GenBank/DDBJ databases">
        <title>Genomic Encyclopedia of Type Strains, Phase IV (KMG-IV): sequencing the most valuable type-strain genomes for metagenomic binning, comparative biology and taxonomic classification.</title>
        <authorList>
            <person name="Goeker M."/>
        </authorList>
    </citation>
    <scope>NUCLEOTIDE SEQUENCE [LARGE SCALE GENOMIC DNA]</scope>
    <source>
        <strain evidence="2 3">DSM 5603</strain>
    </source>
</reference>
<dbReference type="PANTHER" id="PTHR34219:SF4">
    <property type="entry name" value="PEPSY DOMAIN-CONTAINING PROTEIN"/>
    <property type="match status" value="1"/>
</dbReference>
<keyword evidence="1" id="KW-0812">Transmembrane</keyword>
<dbReference type="InterPro" id="IPR005625">
    <property type="entry name" value="PepSY-ass_TM"/>
</dbReference>
<proteinExistence type="predicted"/>
<sequence>MKPTFRAAMTWLHDWTGILTGWVLLAIVLSGTLSVFRPEITAWMHPELAGRTADPVQASVAAIDWLHTHAPQSPAWYLTAAGPRAPFTWAVWQQQDGQFVQRALDPSSGAPDTIRDTLGGEFFYRFHFELQIPYPFGRPLAAIAALALVLALVTGIVAHRRFFTDFFTFRPRKGQRSWLDAHNLLGVTVLPFHLIIAFSGAVTLATLLLPWGIIAAYPGAPAQFEDDLSPAMSARPAAGTPGTLAPIEPILRDAARHFGADGIAQIYVYNPADAAATIIAIGGNGTHVGFNTHVLRFDGTTGRLLADYREHRPLISASAALYGLHVARFAPLPTRWLYFICGLLLAAVIASGLRLRTLRRRRQGKSTEVVERLNAGMIAGTPIAFAGYFLANRLLPTTLPDRAGHEVQAVFIVWGLMLLLAIALPSARSWRVLSCMATLALASVAAFSAPWLTGVAQGTAAVAILLAAGFAYAASRRQAPANRAP</sequence>
<protein>
    <submittedName>
        <fullName evidence="2">Putative iron-regulated membrane protein</fullName>
    </submittedName>
</protein>
<feature type="transmembrane region" description="Helical" evidence="1">
    <location>
        <begin position="432"/>
        <end position="449"/>
    </location>
</feature>
<dbReference type="Proteomes" id="UP000254958">
    <property type="component" value="Unassembled WGS sequence"/>
</dbReference>
<gene>
    <name evidence="2" type="ORF">C7453_11726</name>
</gene>
<feature type="transmembrane region" description="Helical" evidence="1">
    <location>
        <begin position="336"/>
        <end position="355"/>
    </location>
</feature>
<dbReference type="EMBL" id="QQAW01000017">
    <property type="protein sequence ID" value="RDI34121.1"/>
    <property type="molecule type" value="Genomic_DNA"/>
</dbReference>
<evidence type="ECO:0000313" key="3">
    <source>
        <dbReference type="Proteomes" id="UP000254958"/>
    </source>
</evidence>
<dbReference type="PANTHER" id="PTHR34219">
    <property type="entry name" value="IRON-REGULATED INNER MEMBRANE PROTEIN-RELATED"/>
    <property type="match status" value="1"/>
</dbReference>
<evidence type="ECO:0000256" key="1">
    <source>
        <dbReference type="SAM" id="Phobius"/>
    </source>
</evidence>
<feature type="transmembrane region" description="Helical" evidence="1">
    <location>
        <begin position="140"/>
        <end position="163"/>
    </location>
</feature>
<name>A0A370FZX0_GLULI</name>
<dbReference type="RefSeq" id="WP_174788000.1">
    <property type="nucleotide sequence ID" value="NZ_BJMI01000029.1"/>
</dbReference>
<comment type="caution">
    <text evidence="2">The sequence shown here is derived from an EMBL/GenBank/DDBJ whole genome shotgun (WGS) entry which is preliminary data.</text>
</comment>
<dbReference type="AlphaFoldDB" id="A0A370FZX0"/>
<feature type="transmembrane region" description="Helical" evidence="1">
    <location>
        <begin position="183"/>
        <end position="209"/>
    </location>
</feature>